<evidence type="ECO:0000259" key="8">
    <source>
        <dbReference type="Pfam" id="PF02229"/>
    </source>
</evidence>
<dbReference type="GO" id="GO:0003713">
    <property type="term" value="F:transcription coactivator activity"/>
    <property type="evidence" value="ECO:0007669"/>
    <property type="project" value="InterPro"/>
</dbReference>
<evidence type="ECO:0000256" key="1">
    <source>
        <dbReference type="ARBA" id="ARBA00004123"/>
    </source>
</evidence>
<dbReference type="FunFam" id="2.30.31.10:FF:000005">
    <property type="entry name" value="Putative transcriptional co-activator"/>
    <property type="match status" value="1"/>
</dbReference>
<evidence type="ECO:0000256" key="2">
    <source>
        <dbReference type="ARBA" id="ARBA00009001"/>
    </source>
</evidence>
<gene>
    <name evidence="9" type="ORF">KIW84_051927</name>
</gene>
<comment type="similarity">
    <text evidence="2">Belongs to the transcriptional coactivator PC4 family.</text>
</comment>
<dbReference type="InterPro" id="IPR003173">
    <property type="entry name" value="PC4_C"/>
</dbReference>
<evidence type="ECO:0000256" key="4">
    <source>
        <dbReference type="ARBA" id="ARBA00023125"/>
    </source>
</evidence>
<keyword evidence="6" id="KW-0539">Nucleus</keyword>
<comment type="subcellular location">
    <subcellularLocation>
        <location evidence="1">Nucleus</location>
    </subcellularLocation>
</comment>
<keyword evidence="4" id="KW-0238">DNA-binding</keyword>
<comment type="caution">
    <text evidence="9">The sequence shown here is derived from an EMBL/GenBank/DDBJ whole genome shotgun (WGS) entry which is preliminary data.</text>
</comment>
<evidence type="ECO:0000256" key="6">
    <source>
        <dbReference type="ARBA" id="ARBA00023242"/>
    </source>
</evidence>
<dbReference type="Gene3D" id="2.30.31.10">
    <property type="entry name" value="Transcriptional Coactivator Pc4, Chain A"/>
    <property type="match status" value="1"/>
</dbReference>
<reference evidence="9 10" key="1">
    <citation type="journal article" date="2022" name="Nat. Genet.">
        <title>Improved pea reference genome and pan-genome highlight genomic features and evolutionary characteristics.</title>
        <authorList>
            <person name="Yang T."/>
            <person name="Liu R."/>
            <person name="Luo Y."/>
            <person name="Hu S."/>
            <person name="Wang D."/>
            <person name="Wang C."/>
            <person name="Pandey M.K."/>
            <person name="Ge S."/>
            <person name="Xu Q."/>
            <person name="Li N."/>
            <person name="Li G."/>
            <person name="Huang Y."/>
            <person name="Saxena R.K."/>
            <person name="Ji Y."/>
            <person name="Li M."/>
            <person name="Yan X."/>
            <person name="He Y."/>
            <person name="Liu Y."/>
            <person name="Wang X."/>
            <person name="Xiang C."/>
            <person name="Varshney R.K."/>
            <person name="Ding H."/>
            <person name="Gao S."/>
            <person name="Zong X."/>
        </authorList>
    </citation>
    <scope>NUCLEOTIDE SEQUENCE [LARGE SCALE GENOMIC DNA]</scope>
    <source>
        <strain evidence="9 10">cv. Zhongwan 6</strain>
    </source>
</reference>
<accession>A0A9D4WMC2</accession>
<dbReference type="Pfam" id="PF02229">
    <property type="entry name" value="PC4"/>
    <property type="match status" value="1"/>
</dbReference>
<keyword evidence="10" id="KW-1185">Reference proteome</keyword>
<evidence type="ECO:0000256" key="3">
    <source>
        <dbReference type="ARBA" id="ARBA00023015"/>
    </source>
</evidence>
<dbReference type="GO" id="GO:0003677">
    <property type="term" value="F:DNA binding"/>
    <property type="evidence" value="ECO:0007669"/>
    <property type="project" value="UniProtKB-KW"/>
</dbReference>
<keyword evidence="5" id="KW-0804">Transcription</keyword>
<dbReference type="SUPFAM" id="SSF54447">
    <property type="entry name" value="ssDNA-binding transcriptional regulator domain"/>
    <property type="match status" value="1"/>
</dbReference>
<keyword evidence="3" id="KW-0805">Transcription regulation</keyword>
<evidence type="ECO:0000256" key="5">
    <source>
        <dbReference type="ARBA" id="ARBA00023163"/>
    </source>
</evidence>
<protein>
    <recommendedName>
        <fullName evidence="8">Transcriptional coactivator p15 (PC4) C-terminal domain-containing protein</fullName>
    </recommendedName>
</protein>
<dbReference type="GO" id="GO:0005634">
    <property type="term" value="C:nucleus"/>
    <property type="evidence" value="ECO:0007669"/>
    <property type="project" value="UniProtKB-SubCell"/>
</dbReference>
<evidence type="ECO:0000313" key="10">
    <source>
        <dbReference type="Proteomes" id="UP001058974"/>
    </source>
</evidence>
<evidence type="ECO:0000256" key="7">
    <source>
        <dbReference type="SAM" id="MobiDB-lite"/>
    </source>
</evidence>
<feature type="compositionally biased region" description="Basic and acidic residues" evidence="7">
    <location>
        <begin position="65"/>
        <end position="81"/>
    </location>
</feature>
<feature type="region of interest" description="Disordered" evidence="7">
    <location>
        <begin position="53"/>
        <end position="98"/>
    </location>
</feature>
<dbReference type="PANTHER" id="PTHR13215">
    <property type="entry name" value="RNA POLYMERASE II TRANSCRIPTIONAL COACTIVATOR"/>
    <property type="match status" value="1"/>
</dbReference>
<dbReference type="GO" id="GO:0060261">
    <property type="term" value="P:positive regulation of transcription initiation by RNA polymerase II"/>
    <property type="evidence" value="ECO:0007669"/>
    <property type="project" value="InterPro"/>
</dbReference>
<proteinExistence type="inferred from homology"/>
<dbReference type="InterPro" id="IPR045125">
    <property type="entry name" value="Sub1/Tcp4-like"/>
</dbReference>
<dbReference type="InterPro" id="IPR009044">
    <property type="entry name" value="ssDNA-bd_transcriptional_reg"/>
</dbReference>
<dbReference type="AlphaFoldDB" id="A0A9D4WMC2"/>
<sequence length="165" mass="18758">MTSTKISKCQRKMFKHDIKVKNTEHSVSSLTQVTLVFYCSSIWAPKSETNSFNFPEMSATGKGKKREEHDQASDGDSEGHAPPKKALKKDSDDNNSDDITVCEIGKNRKVSVRIWQGKIWVDIREFYIKDGKQLPGKKGISLSMDQWNVLREHIEDIDKAVVEKS</sequence>
<dbReference type="Gramene" id="Psat05G0192700-T1">
    <property type="protein sequence ID" value="KAI5404951.1"/>
    <property type="gene ID" value="KIW84_051927"/>
</dbReference>
<name>A0A9D4WMC2_PEA</name>
<dbReference type="Proteomes" id="UP001058974">
    <property type="component" value="Chromosome 5"/>
</dbReference>
<dbReference type="EMBL" id="JAMSHJ010000005">
    <property type="protein sequence ID" value="KAI5404951.1"/>
    <property type="molecule type" value="Genomic_DNA"/>
</dbReference>
<feature type="domain" description="Transcriptional coactivator p15 (PC4) C-terminal" evidence="8">
    <location>
        <begin position="102"/>
        <end position="153"/>
    </location>
</feature>
<organism evidence="9 10">
    <name type="scientific">Pisum sativum</name>
    <name type="common">Garden pea</name>
    <name type="synonym">Lathyrus oleraceus</name>
    <dbReference type="NCBI Taxonomy" id="3888"/>
    <lineage>
        <taxon>Eukaryota</taxon>
        <taxon>Viridiplantae</taxon>
        <taxon>Streptophyta</taxon>
        <taxon>Embryophyta</taxon>
        <taxon>Tracheophyta</taxon>
        <taxon>Spermatophyta</taxon>
        <taxon>Magnoliopsida</taxon>
        <taxon>eudicotyledons</taxon>
        <taxon>Gunneridae</taxon>
        <taxon>Pentapetalae</taxon>
        <taxon>rosids</taxon>
        <taxon>fabids</taxon>
        <taxon>Fabales</taxon>
        <taxon>Fabaceae</taxon>
        <taxon>Papilionoideae</taxon>
        <taxon>50 kb inversion clade</taxon>
        <taxon>NPAAA clade</taxon>
        <taxon>Hologalegina</taxon>
        <taxon>IRL clade</taxon>
        <taxon>Fabeae</taxon>
        <taxon>Lathyrus</taxon>
    </lineage>
</organism>
<evidence type="ECO:0000313" key="9">
    <source>
        <dbReference type="EMBL" id="KAI5404951.1"/>
    </source>
</evidence>